<dbReference type="SUPFAM" id="SSF46689">
    <property type="entry name" value="Homeodomain-like"/>
    <property type="match status" value="1"/>
</dbReference>
<dbReference type="InterPro" id="IPR036271">
    <property type="entry name" value="Tet_transcr_reg_TetR-rel_C_sf"/>
</dbReference>
<dbReference type="SUPFAM" id="SSF48498">
    <property type="entry name" value="Tetracyclin repressor-like, C-terminal domain"/>
    <property type="match status" value="1"/>
</dbReference>
<comment type="caution">
    <text evidence="4">The sequence shown here is derived from an EMBL/GenBank/DDBJ whole genome shotgun (WGS) entry which is preliminary data.</text>
</comment>
<dbReference type="Pfam" id="PF00440">
    <property type="entry name" value="TetR_N"/>
    <property type="match status" value="1"/>
</dbReference>
<evidence type="ECO:0000256" key="3">
    <source>
        <dbReference type="ARBA" id="ARBA00023163"/>
    </source>
</evidence>
<organism evidence="4 5">
    <name type="scientific">Mycolicibacillus koreensis</name>
    <dbReference type="NCBI Taxonomy" id="1069220"/>
    <lineage>
        <taxon>Bacteria</taxon>
        <taxon>Bacillati</taxon>
        <taxon>Actinomycetota</taxon>
        <taxon>Actinomycetes</taxon>
        <taxon>Mycobacteriales</taxon>
        <taxon>Mycobacteriaceae</taxon>
        <taxon>Mycolicibacillus</taxon>
    </lineage>
</organism>
<protein>
    <submittedName>
        <fullName evidence="4">TetR family transcriptional regulator</fullName>
    </submittedName>
</protein>
<dbReference type="PANTHER" id="PTHR47506">
    <property type="entry name" value="TRANSCRIPTIONAL REGULATORY PROTEIN"/>
    <property type="match status" value="1"/>
</dbReference>
<dbReference type="AlphaFoldDB" id="A0A7I7SHI3"/>
<keyword evidence="2" id="KW-0238">DNA-binding</keyword>
<accession>A0A7I7SHI3</accession>
<gene>
    <name evidence="4" type="ORF">B8W67_11195</name>
</gene>
<dbReference type="RefSeq" id="WP_085304031.1">
    <property type="nucleotide sequence ID" value="NZ_AP022594.1"/>
</dbReference>
<proteinExistence type="predicted"/>
<dbReference type="Proteomes" id="UP000193577">
    <property type="component" value="Unassembled WGS sequence"/>
</dbReference>
<name>A0A7I7SHI3_9MYCO</name>
<dbReference type="EMBL" id="NCXO01000022">
    <property type="protein sequence ID" value="OSC33428.1"/>
    <property type="molecule type" value="Genomic_DNA"/>
</dbReference>
<dbReference type="PRINTS" id="PR00455">
    <property type="entry name" value="HTHTETR"/>
</dbReference>
<reference evidence="4 5" key="1">
    <citation type="submission" date="2017-04" db="EMBL/GenBank/DDBJ databases">
        <title>The new phylogeny of genus Mycobacterium.</title>
        <authorList>
            <person name="Tortoli E."/>
            <person name="Trovato A."/>
            <person name="Cirillo D.M."/>
        </authorList>
    </citation>
    <scope>NUCLEOTIDE SEQUENCE [LARGE SCALE GENOMIC DNA]</scope>
    <source>
        <strain evidence="4 5">KCTC 19819</strain>
    </source>
</reference>
<dbReference type="Gene3D" id="1.10.357.10">
    <property type="entry name" value="Tetracycline Repressor, domain 2"/>
    <property type="match status" value="1"/>
</dbReference>
<keyword evidence="5" id="KW-1185">Reference proteome</keyword>
<dbReference type="PANTHER" id="PTHR47506:SF1">
    <property type="entry name" value="HTH-TYPE TRANSCRIPTIONAL REGULATOR YJDC"/>
    <property type="match status" value="1"/>
</dbReference>
<keyword evidence="1" id="KW-0805">Transcription regulation</keyword>
<dbReference type="OrthoDB" id="5179150at2"/>
<dbReference type="InterPro" id="IPR001647">
    <property type="entry name" value="HTH_TetR"/>
</dbReference>
<evidence type="ECO:0000256" key="2">
    <source>
        <dbReference type="ARBA" id="ARBA00023125"/>
    </source>
</evidence>
<dbReference type="GO" id="GO:0003677">
    <property type="term" value="F:DNA binding"/>
    <property type="evidence" value="ECO:0007669"/>
    <property type="project" value="UniProtKB-UniRule"/>
</dbReference>
<evidence type="ECO:0000313" key="4">
    <source>
        <dbReference type="EMBL" id="OSC33428.1"/>
    </source>
</evidence>
<evidence type="ECO:0000313" key="5">
    <source>
        <dbReference type="Proteomes" id="UP000193577"/>
    </source>
</evidence>
<dbReference type="PROSITE" id="PS50977">
    <property type="entry name" value="HTH_TETR_2"/>
    <property type="match status" value="1"/>
</dbReference>
<sequence length="216" mass="23456">MPAGRRGPGRPPAADGAETRQRIVTVARAVFGELGYTAATFQAIATRADLTRSAINHYFSSKRVLFREVLTQANEKLVAAGAEHAAEKATLLDKLSVFTGGAVQIVRDDPTMGAFIVTAMLEGQRHRGLMPIEDNPLWQARTFLSAVVTEAIERGELITEADPAELVELLVATNWGLAFYAGFIGTPAELETVNGHLESLFANRLWRIREIPDAGE</sequence>
<evidence type="ECO:0000256" key="1">
    <source>
        <dbReference type="ARBA" id="ARBA00023015"/>
    </source>
</evidence>
<keyword evidence="3" id="KW-0804">Transcription</keyword>
<dbReference type="InterPro" id="IPR009057">
    <property type="entry name" value="Homeodomain-like_sf"/>
</dbReference>